<dbReference type="Proteomes" id="UP000316852">
    <property type="component" value="Unassembled WGS sequence"/>
</dbReference>
<proteinExistence type="predicted"/>
<evidence type="ECO:0000256" key="1">
    <source>
        <dbReference type="SAM" id="MobiDB-lite"/>
    </source>
</evidence>
<comment type="caution">
    <text evidence="2">The sequence shown here is derived from an EMBL/GenBank/DDBJ whole genome shotgun (WGS) entry which is preliminary data.</text>
</comment>
<accession>A0A538T200</accession>
<dbReference type="EMBL" id="VBOW01000061">
    <property type="protein sequence ID" value="TMQ57554.1"/>
    <property type="molecule type" value="Genomic_DNA"/>
</dbReference>
<feature type="region of interest" description="Disordered" evidence="1">
    <location>
        <begin position="316"/>
        <end position="416"/>
    </location>
</feature>
<evidence type="ECO:0000313" key="3">
    <source>
        <dbReference type="Proteomes" id="UP000316852"/>
    </source>
</evidence>
<sequence>MRTTTKITLWTILLAIGVALAWVAPAPAQQILLDKPVRAGELVCFPDLNDPLAYYYVNDKPHLSMDLNGKPQFSFLRYVENVRSGADQPEAREGEGGGIVHAVVALSVTKEQVAAAQRELVRVKPGAKLQGPVVYKSGKFGLVSSFKDTNGNMTKQVVGLGNAPLLDGDKAAVSIQLTKLGAKILWESFQTPTPDISFTFEMDMSGYRSPHRALIEANFDQIYEHKAFSVGLATQFLAAEIKGAFDDLKREGAIKLTQVGEDEKLDALITTAYNKIAEIMFSPLGGTGTPDLSSLAGTGSQPSMLDRATAMLAANRAATNTENERIRAENRQIREENRTDEDRRRAAAAAGGSAAAPASTSGGSSTTAKEAPSAGDTADRPLGYHPRPVSLQPTYADRARPDDAPGAGSQPVAQRREETASSFAVLASFEMKSVHQRGIFKIDLNKYTTDNLTLRFDENIGDMRNLMREGDNFRQVNLDDPLYKQRELVVFVDGMNAKDFGDYVNFATVQLRKHHQAGDETQDEVRIDRVNFNKEGNNFKLLYGWKNDSDRRQWMNYEYQTTWSFFGGREVLQPWKKANAGAINLAPPFQKRSVDLQADPDVITAAGVRSITVKLFYKLGDTEQVKTVTLNASKGQLSDRIDFILPADTVNYDYQIDWRLKGNRVITSGRKSASDAVLFVDELPNAG</sequence>
<dbReference type="AlphaFoldDB" id="A0A538T200"/>
<feature type="compositionally biased region" description="Basic and acidic residues" evidence="1">
    <location>
        <begin position="322"/>
        <end position="345"/>
    </location>
</feature>
<organism evidence="2 3">
    <name type="scientific">Eiseniibacteriota bacterium</name>
    <dbReference type="NCBI Taxonomy" id="2212470"/>
    <lineage>
        <taxon>Bacteria</taxon>
        <taxon>Candidatus Eiseniibacteriota</taxon>
    </lineage>
</organism>
<evidence type="ECO:0000313" key="2">
    <source>
        <dbReference type="EMBL" id="TMQ57554.1"/>
    </source>
</evidence>
<feature type="compositionally biased region" description="Low complexity" evidence="1">
    <location>
        <begin position="347"/>
        <end position="368"/>
    </location>
</feature>
<gene>
    <name evidence="2" type="ORF">E6K76_10130</name>
</gene>
<name>A0A538T200_UNCEI</name>
<protein>
    <submittedName>
        <fullName evidence="2">Uncharacterized protein</fullName>
    </submittedName>
</protein>
<reference evidence="2 3" key="1">
    <citation type="journal article" date="2019" name="Nat. Microbiol.">
        <title>Mediterranean grassland soil C-N compound turnover is dependent on rainfall and depth, and is mediated by genomically divergent microorganisms.</title>
        <authorList>
            <person name="Diamond S."/>
            <person name="Andeer P.F."/>
            <person name="Li Z."/>
            <person name="Crits-Christoph A."/>
            <person name="Burstein D."/>
            <person name="Anantharaman K."/>
            <person name="Lane K.R."/>
            <person name="Thomas B.C."/>
            <person name="Pan C."/>
            <person name="Northen T.R."/>
            <person name="Banfield J.F."/>
        </authorList>
    </citation>
    <scope>NUCLEOTIDE SEQUENCE [LARGE SCALE GENOMIC DNA]</scope>
    <source>
        <strain evidence="2">WS_6</strain>
    </source>
</reference>